<dbReference type="EMBL" id="CP047020">
    <property type="protein sequence ID" value="QHA07874.1"/>
    <property type="molecule type" value="Genomic_DNA"/>
</dbReference>
<accession>A0A6I6N8N0</accession>
<dbReference type="RefSeq" id="WP_158926776.1">
    <property type="nucleotide sequence ID" value="NZ_CP047020.1"/>
</dbReference>
<reference evidence="1 2" key="1">
    <citation type="submission" date="2019-12" db="EMBL/GenBank/DDBJ databases">
        <title>Streptomyces sp. strain T44 isolated from rhizosphere soil of Broussonetia papyrifera.</title>
        <authorList>
            <person name="Mo P."/>
        </authorList>
    </citation>
    <scope>NUCLEOTIDE SEQUENCE [LARGE SCALE GENOMIC DNA]</scope>
    <source>
        <strain evidence="1 2">T44</strain>
    </source>
</reference>
<dbReference type="Proteomes" id="UP000436138">
    <property type="component" value="Chromosome"/>
</dbReference>
<sequence length="562" mass="60236">MPLSARADLVRADYGKSGLLGCPAGQRCGTAGTAPVGAVYIVISNPTRDWAPWYSIEVEVPCGEEEADLTPDPKTIDARIQRGYSVRFRDEPTSHWDGVLTVSAGRNGGLFTPGDSMVLLLDGFPVSSKAGLVLLKVTETSGRAEEVQEHSVTLSLLKQAPKVPRNFRPKVALVDSGENVVLLWDGPDILKYEIQRPDGGVELAELRSASGWQWSPQPDQAPKRDATYTLIAKPETGQQPGYFLTTTVQLRSPEFDSVTATNGVHTPWAEGTTDKGRIVFSAQGAEIRGASGAPGIVSAAKGELDVVSTTSVRGRDNGAGWIQFPPDGIKVGHGEGGDLGTVTAEKVSANGVNTTWVGELDAGKGWLEFPQSGVHVHKDGKREWGTVDADRADLNGINTKWVQGRDSSTGWIEFPPAGVNVFQGAGNRQWGTVAAGEADLNDLVTRRARVKERLTVEGDLNAAQNAAVGGDLTVNGDLRPMRNLEVQGAVIAGDLTVRDKLTTDHEQFKLVVHGESLFLGKVNANRLLSVRTEDARRRRPGVDPGRPASPRSIPFRQLTVMV</sequence>
<name>A0A6I6N8N0_9ACTN</name>
<proteinExistence type="predicted"/>
<keyword evidence="2" id="KW-1185">Reference proteome</keyword>
<evidence type="ECO:0000313" key="1">
    <source>
        <dbReference type="EMBL" id="QHA07874.1"/>
    </source>
</evidence>
<gene>
    <name evidence="1" type="ORF">GQF42_35385</name>
</gene>
<evidence type="ECO:0000313" key="2">
    <source>
        <dbReference type="Proteomes" id="UP000436138"/>
    </source>
</evidence>
<organism evidence="1 2">
    <name type="scientific">Streptomyces broussonetiae</name>
    <dbReference type="NCBI Taxonomy" id="2686304"/>
    <lineage>
        <taxon>Bacteria</taxon>
        <taxon>Bacillati</taxon>
        <taxon>Actinomycetota</taxon>
        <taxon>Actinomycetes</taxon>
        <taxon>Kitasatosporales</taxon>
        <taxon>Streptomycetaceae</taxon>
        <taxon>Streptomyces</taxon>
    </lineage>
</organism>
<protein>
    <submittedName>
        <fullName evidence="1">Uncharacterized protein</fullName>
    </submittedName>
</protein>
<dbReference type="KEGG" id="sbro:GQF42_35385"/>
<dbReference type="AlphaFoldDB" id="A0A6I6N8N0"/>